<keyword evidence="8" id="KW-0269">Exonuclease</keyword>
<dbReference type="Proteomes" id="UP000199602">
    <property type="component" value="Unassembled WGS sequence"/>
</dbReference>
<proteinExistence type="inferred from homology"/>
<reference evidence="13 14" key="1">
    <citation type="submission" date="2016-10" db="EMBL/GenBank/DDBJ databases">
        <authorList>
            <person name="de Groot N.N."/>
        </authorList>
    </citation>
    <scope>NUCLEOTIDE SEQUENCE [LARGE SCALE GENOMIC DNA]</scope>
    <source>
        <strain evidence="13 14">DSM 15269</strain>
    </source>
</reference>
<evidence type="ECO:0000259" key="12">
    <source>
        <dbReference type="PROSITE" id="PS50887"/>
    </source>
</evidence>
<name>A0A1H0FUP4_9BACT</name>
<dbReference type="PANTHER" id="PTHR36528:SF1">
    <property type="entry name" value="CRISPR SYSTEM SINGLE-STRAND-SPECIFIC DEOXYRIBONUCLEASE CAS10_CSM1 (SUBTYPE III-A)"/>
    <property type="match status" value="1"/>
</dbReference>
<keyword evidence="3" id="KW-0808">Transferase</keyword>
<keyword evidence="9" id="KW-0067">ATP-binding</keyword>
<evidence type="ECO:0000313" key="14">
    <source>
        <dbReference type="Proteomes" id="UP000199602"/>
    </source>
</evidence>
<dbReference type="AlphaFoldDB" id="A0A1H0FUP4"/>
<keyword evidence="14" id="KW-1185">Reference proteome</keyword>
<dbReference type="RefSeq" id="WP_092066309.1">
    <property type="nucleotide sequence ID" value="NZ_FNIN01000014.1"/>
</dbReference>
<evidence type="ECO:0000256" key="3">
    <source>
        <dbReference type="ARBA" id="ARBA00022679"/>
    </source>
</evidence>
<gene>
    <name evidence="13" type="ORF">SAMN04488516_11441</name>
</gene>
<dbReference type="Pfam" id="PF22335">
    <property type="entry name" value="Cas10-Cmr2_palm2"/>
    <property type="match status" value="1"/>
</dbReference>
<evidence type="ECO:0000256" key="1">
    <source>
        <dbReference type="ARBA" id="ARBA00005700"/>
    </source>
</evidence>
<keyword evidence="10" id="KW-0051">Antiviral defense</keyword>
<evidence type="ECO:0000256" key="5">
    <source>
        <dbReference type="ARBA" id="ARBA00022741"/>
    </source>
</evidence>
<protein>
    <recommendedName>
        <fullName evidence="2">CRISPR system single-strand-specific deoxyribonuclease Cas10/Csm1 (subtype III-A)</fullName>
    </recommendedName>
    <alternativeName>
        <fullName evidence="11">Cyclic oligoadenylate synthase</fullName>
    </alternativeName>
</protein>
<evidence type="ECO:0000256" key="9">
    <source>
        <dbReference type="ARBA" id="ARBA00022840"/>
    </source>
</evidence>
<dbReference type="EMBL" id="FNIN01000014">
    <property type="protein sequence ID" value="SDN98367.1"/>
    <property type="molecule type" value="Genomic_DNA"/>
</dbReference>
<evidence type="ECO:0000313" key="13">
    <source>
        <dbReference type="EMBL" id="SDN98367.1"/>
    </source>
</evidence>
<keyword evidence="6" id="KW-0255">Endonuclease</keyword>
<dbReference type="InterPro" id="IPR041062">
    <property type="entry name" value="Csm1_B"/>
</dbReference>
<dbReference type="Gene3D" id="3.30.70.270">
    <property type="match status" value="1"/>
</dbReference>
<evidence type="ECO:0000256" key="11">
    <source>
        <dbReference type="ARBA" id="ARBA00032922"/>
    </source>
</evidence>
<dbReference type="GO" id="GO:0004519">
    <property type="term" value="F:endonuclease activity"/>
    <property type="evidence" value="ECO:0007669"/>
    <property type="project" value="UniProtKB-KW"/>
</dbReference>
<dbReference type="InterPro" id="IPR000160">
    <property type="entry name" value="GGDEF_dom"/>
</dbReference>
<feature type="domain" description="GGDEF" evidence="12">
    <location>
        <begin position="604"/>
        <end position="744"/>
    </location>
</feature>
<dbReference type="InterPro" id="IPR054767">
    <property type="entry name" value="Cas10-Cmr2_palm2"/>
</dbReference>
<keyword evidence="4" id="KW-0540">Nuclease</keyword>
<dbReference type="GO" id="GO:0051607">
    <property type="term" value="P:defense response to virus"/>
    <property type="evidence" value="ECO:0007669"/>
    <property type="project" value="UniProtKB-KW"/>
</dbReference>
<dbReference type="InterPro" id="IPR043128">
    <property type="entry name" value="Rev_trsase/Diguanyl_cyclase"/>
</dbReference>
<dbReference type="InterPro" id="IPR052117">
    <property type="entry name" value="Cas10/Csm1_subtype-III-A"/>
</dbReference>
<evidence type="ECO:0000256" key="8">
    <source>
        <dbReference type="ARBA" id="ARBA00022839"/>
    </source>
</evidence>
<accession>A0A1H0FUP4</accession>
<dbReference type="PANTHER" id="PTHR36528">
    <property type="entry name" value="CRISPR SYSTEM SINGLE-STRAND-SPECIFIC DEOXYRIBONUCLEASE CAS10/CSM1 (SUBTYPE III-A)"/>
    <property type="match status" value="1"/>
</dbReference>
<dbReference type="GO" id="GO:0004527">
    <property type="term" value="F:exonuclease activity"/>
    <property type="evidence" value="ECO:0007669"/>
    <property type="project" value="UniProtKB-KW"/>
</dbReference>
<comment type="similarity">
    <text evidence="1">Belongs to the CRISPR-associated Cas10/Csm1 family.</text>
</comment>
<dbReference type="PROSITE" id="PS50887">
    <property type="entry name" value="GGDEF"/>
    <property type="match status" value="1"/>
</dbReference>
<keyword evidence="7" id="KW-0378">Hydrolase</keyword>
<organism evidence="13 14">
    <name type="scientific">Desulfonauticus submarinus</name>
    <dbReference type="NCBI Taxonomy" id="206665"/>
    <lineage>
        <taxon>Bacteria</taxon>
        <taxon>Pseudomonadati</taxon>
        <taxon>Thermodesulfobacteriota</taxon>
        <taxon>Desulfovibrionia</taxon>
        <taxon>Desulfovibrionales</taxon>
        <taxon>Desulfonauticaceae</taxon>
        <taxon>Desulfonauticus</taxon>
    </lineage>
</organism>
<keyword evidence="5" id="KW-0547">Nucleotide-binding</keyword>
<sequence>MVKDDTLILSLAAFCHDLGKLVQDCFKIEQSYLESNQSLYQPVYNGQYKYRHALWTAAFIDLHKNLFPKMLFDREWGEDNFLNLAAMHHKPESPKQWVISVADRLSSGQDRDVFLEGKGIAIKDFKSTRLVPILEQLSPQQKKVFESLNDFEWEYELAPMSATNIFPIKREKKDKNSYKSLYENFHNALSGLAHKNESLLLWMQHFESIWKKYTFFVPAARVGKVIPDVSLYHHSKTSAALATAIYLYHVTTDSLIEKDIKADSEKFLVIAGDFFGIQKFIFSRAGEEVHHRSKILRGRSFAVSLFCELAADLLCQEIGLSPYSVLLNSAGKFYILAPNLDEVVEKIYEIEEKINNWLIKMTYGEASLGISFTKGRASSFEKNNFKDFWQEVQSNLQQKKASRFSPVKYCGVFDKYLDSFSNDLDSPICPLCGKRPSSVIVENDDLIYKQKKGSACTFCRDHIMLGTNLVKNDKIAILYKVEENRLQNKNKYLKEPIFGEYQIAFVQGKMNEFAKEGVLRKLWQVNVTETGEIPEEITFMPLNGYVPVYTKEDEYDDRLILGKKSEKTSEDLIDAIKEKAPKTLAHLALSSLEKGEEDKWFGVDALGVLKADVDDLALLFACGLPKERFTISRLYALSSQFNNFFAFYLPYVLRSSRNFNSIYTVFAGGDDLFLLGPWDKIIDFADFIYDKFNHYVCENKEVHFSAGISFVRANMPVDIFAQYVEENLELAKNGGKNSVTMFKRVVGWKQFEEVLNLRGEIKHLLSLKYLTKATLYKLNELIEMAEKEKKLMQKAKINIKDIHNLKWRALLSYVLARNVRADDKEVVENIVLRFAQIIEQYRGDLIIPLWYVLYKQRRYN</sequence>
<dbReference type="STRING" id="206665.SAMN04488516_11441"/>
<dbReference type="GO" id="GO:0016740">
    <property type="term" value="F:transferase activity"/>
    <property type="evidence" value="ECO:0007669"/>
    <property type="project" value="UniProtKB-KW"/>
</dbReference>
<evidence type="ECO:0000256" key="7">
    <source>
        <dbReference type="ARBA" id="ARBA00022801"/>
    </source>
</evidence>
<evidence type="ECO:0000256" key="4">
    <source>
        <dbReference type="ARBA" id="ARBA00022722"/>
    </source>
</evidence>
<evidence type="ECO:0000256" key="10">
    <source>
        <dbReference type="ARBA" id="ARBA00023118"/>
    </source>
</evidence>
<dbReference type="GO" id="GO:0005524">
    <property type="term" value="F:ATP binding"/>
    <property type="evidence" value="ECO:0007669"/>
    <property type="project" value="UniProtKB-KW"/>
</dbReference>
<dbReference type="InterPro" id="IPR013408">
    <property type="entry name" value="Cas10/Csm1"/>
</dbReference>
<dbReference type="OrthoDB" id="9768769at2"/>
<evidence type="ECO:0000256" key="2">
    <source>
        <dbReference type="ARBA" id="ARBA00014333"/>
    </source>
</evidence>
<dbReference type="NCBIfam" id="TIGR02578">
    <property type="entry name" value="cas_TM1811_Csm1"/>
    <property type="match status" value="1"/>
</dbReference>
<dbReference type="Pfam" id="PF18211">
    <property type="entry name" value="Csm1_B"/>
    <property type="match status" value="1"/>
</dbReference>
<evidence type="ECO:0000256" key="6">
    <source>
        <dbReference type="ARBA" id="ARBA00022759"/>
    </source>
</evidence>